<name>A0ABR0K0E5_9EURO</name>
<gene>
    <name evidence="2" type="ORF">LTR24_008319</name>
</gene>
<dbReference type="Proteomes" id="UP001345013">
    <property type="component" value="Unassembled WGS sequence"/>
</dbReference>
<feature type="compositionally biased region" description="Acidic residues" evidence="1">
    <location>
        <begin position="32"/>
        <end position="58"/>
    </location>
</feature>
<dbReference type="EMBL" id="JAVRRG010000141">
    <property type="protein sequence ID" value="KAK5081103.1"/>
    <property type="molecule type" value="Genomic_DNA"/>
</dbReference>
<protein>
    <submittedName>
        <fullName evidence="2">Uncharacterized protein</fullName>
    </submittedName>
</protein>
<organism evidence="2 3">
    <name type="scientific">Lithohypha guttulata</name>
    <dbReference type="NCBI Taxonomy" id="1690604"/>
    <lineage>
        <taxon>Eukaryota</taxon>
        <taxon>Fungi</taxon>
        <taxon>Dikarya</taxon>
        <taxon>Ascomycota</taxon>
        <taxon>Pezizomycotina</taxon>
        <taxon>Eurotiomycetes</taxon>
        <taxon>Chaetothyriomycetidae</taxon>
        <taxon>Chaetothyriales</taxon>
        <taxon>Trichomeriaceae</taxon>
        <taxon>Lithohypha</taxon>
    </lineage>
</organism>
<accession>A0ABR0K0E5</accession>
<feature type="region of interest" description="Disordered" evidence="1">
    <location>
        <begin position="26"/>
        <end position="60"/>
    </location>
</feature>
<feature type="compositionally biased region" description="Polar residues" evidence="1">
    <location>
        <begin position="154"/>
        <end position="165"/>
    </location>
</feature>
<feature type="compositionally biased region" description="Basic and acidic residues" evidence="1">
    <location>
        <begin position="121"/>
        <end position="141"/>
    </location>
</feature>
<evidence type="ECO:0000313" key="2">
    <source>
        <dbReference type="EMBL" id="KAK5081103.1"/>
    </source>
</evidence>
<sequence length="276" mass="30793">MEGMEHRAEQLQYVANKPEVYVAPSLRADSEASSDDELSEVYNGDDDSEGPSADEESVYDEKLRTGILAISVTVDPGRKRLYEESGLQSTDDESVLKKRKPIITLNSIDSSLNSPTAFASDSKDSHRRAEQAEGHEHERGIGESSAIVPFRPATTPSKTNQSSNKHWPKLQGSEAFALALVSEQRKELTNYMHDLMAYSGIIQAGAIPVGFVSKFFKRLDTHFNQMDTKLDQVEVLHRREAARKAQLSRLQVEAASDHQDTQSLLNEFDLPSCRLR</sequence>
<reference evidence="2 3" key="1">
    <citation type="submission" date="2023-08" db="EMBL/GenBank/DDBJ databases">
        <title>Black Yeasts Isolated from many extreme environments.</title>
        <authorList>
            <person name="Coleine C."/>
            <person name="Stajich J.E."/>
            <person name="Selbmann L."/>
        </authorList>
    </citation>
    <scope>NUCLEOTIDE SEQUENCE [LARGE SCALE GENOMIC DNA]</scope>
    <source>
        <strain evidence="2 3">CCFEE 5885</strain>
    </source>
</reference>
<feature type="region of interest" description="Disordered" evidence="1">
    <location>
        <begin position="113"/>
        <end position="168"/>
    </location>
</feature>
<evidence type="ECO:0000256" key="1">
    <source>
        <dbReference type="SAM" id="MobiDB-lite"/>
    </source>
</evidence>
<evidence type="ECO:0000313" key="3">
    <source>
        <dbReference type="Proteomes" id="UP001345013"/>
    </source>
</evidence>
<proteinExistence type="predicted"/>
<keyword evidence="3" id="KW-1185">Reference proteome</keyword>
<comment type="caution">
    <text evidence="2">The sequence shown here is derived from an EMBL/GenBank/DDBJ whole genome shotgun (WGS) entry which is preliminary data.</text>
</comment>